<dbReference type="InterPro" id="IPR002921">
    <property type="entry name" value="Fungal_lipase-type"/>
</dbReference>
<dbReference type="GO" id="GO:0006629">
    <property type="term" value="P:lipid metabolic process"/>
    <property type="evidence" value="ECO:0007669"/>
    <property type="project" value="InterPro"/>
</dbReference>
<dbReference type="GO" id="GO:0004806">
    <property type="term" value="F:triacylglycerol lipase activity"/>
    <property type="evidence" value="ECO:0007669"/>
    <property type="project" value="InterPro"/>
</dbReference>
<dbReference type="Pfam" id="PF01764">
    <property type="entry name" value="Lipase_3"/>
    <property type="match status" value="1"/>
</dbReference>
<dbReference type="Gene3D" id="3.40.50.1820">
    <property type="entry name" value="alpha/beta hydrolase"/>
    <property type="match status" value="1"/>
</dbReference>
<dbReference type="ESTHER" id="kleni-a0a1y1hsz2">
    <property type="family name" value="Triacylglycerol-lipase-OBL1-like"/>
</dbReference>
<dbReference type="SUPFAM" id="SSF53474">
    <property type="entry name" value="alpha/beta-Hydrolases"/>
    <property type="match status" value="1"/>
</dbReference>
<evidence type="ECO:0000259" key="2">
    <source>
        <dbReference type="Pfam" id="PF01764"/>
    </source>
</evidence>
<keyword evidence="1" id="KW-1133">Transmembrane helix</keyword>
<evidence type="ECO:0000256" key="1">
    <source>
        <dbReference type="SAM" id="Phobius"/>
    </source>
</evidence>
<sequence>MSSMEAIKFPIKVVSLLWKTVLENGWFESLVLLILITISAVAELFSRILSPLIRIFPYDSFSSLVNILDPAFQLDKAVRESFPNVQDAGSKSNLVLAALSSALAYENLDKIRKVITADWQMAWFAGYNFLPSGSRALLFHASNPSTGEQAVVLTFKGTEPFFLRDWLVDGRTEMYRHRPTKEHPEWETLGAMHRGFLFALGLVDRPKSDPSTSPRFQPSVVILDQFGQTRSVSGALPYDRLKLDLTQILTDNPAAQLLITGHSLGGALAVLFTAHILADVTIPSNPVAPPLGTVKPLKVVKPGDNHFWFSRLGGLYTFGQPRVGDVRFAVFMEQLNADVDRLLYFRFVHNDDVVPRLPPATPRMYQHVQPLLYITEFGSITGAMEQPPLILFKLIIDGVFKPFVSGWLGLILAAIVYPGALLAGLATGLLFGVIGWMIAPVAFVLGAVLGGGGAFLALSILTVIVSDHFMHDYKREIRGLKVDTVGIDTHQVKSPLGAALDKVCTPMFASNPSTPNAAVPKKFV</sequence>
<dbReference type="EMBL" id="DF236970">
    <property type="protein sequence ID" value="GAQ78948.1"/>
    <property type="molecule type" value="Genomic_DNA"/>
</dbReference>
<feature type="transmembrane region" description="Helical" evidence="1">
    <location>
        <begin position="410"/>
        <end position="438"/>
    </location>
</feature>
<proteinExistence type="predicted"/>
<evidence type="ECO:0000313" key="4">
    <source>
        <dbReference type="Proteomes" id="UP000054558"/>
    </source>
</evidence>
<feature type="transmembrane region" description="Helical" evidence="1">
    <location>
        <begin position="444"/>
        <end position="465"/>
    </location>
</feature>
<name>A0A1Y1HSZ2_KLENI</name>
<feature type="domain" description="Fungal lipase-type" evidence="2">
    <location>
        <begin position="152"/>
        <end position="360"/>
    </location>
</feature>
<dbReference type="PANTHER" id="PTHR46086">
    <property type="entry name" value="ALPHA/BETA-HYDROLASES SUPERFAMILY PROTEIN"/>
    <property type="match status" value="1"/>
</dbReference>
<reference evidence="3 4" key="1">
    <citation type="journal article" date="2014" name="Nat. Commun.">
        <title>Klebsormidium flaccidum genome reveals primary factors for plant terrestrial adaptation.</title>
        <authorList>
            <person name="Hori K."/>
            <person name="Maruyama F."/>
            <person name="Fujisawa T."/>
            <person name="Togashi T."/>
            <person name="Yamamoto N."/>
            <person name="Seo M."/>
            <person name="Sato S."/>
            <person name="Yamada T."/>
            <person name="Mori H."/>
            <person name="Tajima N."/>
            <person name="Moriyama T."/>
            <person name="Ikeuchi M."/>
            <person name="Watanabe M."/>
            <person name="Wada H."/>
            <person name="Kobayashi K."/>
            <person name="Saito M."/>
            <person name="Masuda T."/>
            <person name="Sasaki-Sekimoto Y."/>
            <person name="Mashiguchi K."/>
            <person name="Awai K."/>
            <person name="Shimojima M."/>
            <person name="Masuda S."/>
            <person name="Iwai M."/>
            <person name="Nobusawa T."/>
            <person name="Narise T."/>
            <person name="Kondo S."/>
            <person name="Saito H."/>
            <person name="Sato R."/>
            <person name="Murakawa M."/>
            <person name="Ihara Y."/>
            <person name="Oshima-Yamada Y."/>
            <person name="Ohtaka K."/>
            <person name="Satoh M."/>
            <person name="Sonobe K."/>
            <person name="Ishii M."/>
            <person name="Ohtani R."/>
            <person name="Kanamori-Sato M."/>
            <person name="Honoki R."/>
            <person name="Miyazaki D."/>
            <person name="Mochizuki H."/>
            <person name="Umetsu J."/>
            <person name="Higashi K."/>
            <person name="Shibata D."/>
            <person name="Kamiya Y."/>
            <person name="Sato N."/>
            <person name="Nakamura Y."/>
            <person name="Tabata S."/>
            <person name="Ida S."/>
            <person name="Kurokawa K."/>
            <person name="Ohta H."/>
        </authorList>
    </citation>
    <scope>NUCLEOTIDE SEQUENCE [LARGE SCALE GENOMIC DNA]</scope>
    <source>
        <strain evidence="3 4">NIES-2285</strain>
    </source>
</reference>
<dbReference type="PANTHER" id="PTHR46086:SF3">
    <property type="entry name" value="TRIACYLGLYCEROL LIPASE OBL1"/>
    <property type="match status" value="1"/>
</dbReference>
<organism evidence="3 4">
    <name type="scientific">Klebsormidium nitens</name>
    <name type="common">Green alga</name>
    <name type="synonym">Ulothrix nitens</name>
    <dbReference type="NCBI Taxonomy" id="105231"/>
    <lineage>
        <taxon>Eukaryota</taxon>
        <taxon>Viridiplantae</taxon>
        <taxon>Streptophyta</taxon>
        <taxon>Klebsormidiophyceae</taxon>
        <taxon>Klebsormidiales</taxon>
        <taxon>Klebsormidiaceae</taxon>
        <taxon>Klebsormidium</taxon>
    </lineage>
</organism>
<dbReference type="InterPro" id="IPR029058">
    <property type="entry name" value="AB_hydrolase_fold"/>
</dbReference>
<dbReference type="Proteomes" id="UP000054558">
    <property type="component" value="Unassembled WGS sequence"/>
</dbReference>
<keyword evidence="1" id="KW-0472">Membrane</keyword>
<evidence type="ECO:0000313" key="3">
    <source>
        <dbReference type="EMBL" id="GAQ78948.1"/>
    </source>
</evidence>
<gene>
    <name evidence="3" type="ORF">KFL_000210340</name>
</gene>
<protein>
    <submittedName>
        <fullName evidence="3">Triacylglycerol lipase</fullName>
    </submittedName>
</protein>
<dbReference type="CDD" id="cd00519">
    <property type="entry name" value="Lipase_3"/>
    <property type="match status" value="1"/>
</dbReference>
<dbReference type="OMA" id="AFMFADR"/>
<dbReference type="AlphaFoldDB" id="A0A1Y1HSZ2"/>
<accession>A0A1Y1HSZ2</accession>
<keyword evidence="1" id="KW-0812">Transmembrane</keyword>
<dbReference type="OrthoDB" id="438440at2759"/>
<dbReference type="InterPro" id="IPR044819">
    <property type="entry name" value="OBL-like"/>
</dbReference>
<keyword evidence="4" id="KW-1185">Reference proteome</keyword>